<keyword evidence="2" id="KW-1185">Reference proteome</keyword>
<name>A0A251PP98_PRUPE</name>
<protein>
    <submittedName>
        <fullName evidence="1">Uncharacterized protein</fullName>
    </submittedName>
</protein>
<organism evidence="1 2">
    <name type="scientific">Prunus persica</name>
    <name type="common">Peach</name>
    <name type="synonym">Amygdalus persica</name>
    <dbReference type="NCBI Taxonomy" id="3760"/>
    <lineage>
        <taxon>Eukaryota</taxon>
        <taxon>Viridiplantae</taxon>
        <taxon>Streptophyta</taxon>
        <taxon>Embryophyta</taxon>
        <taxon>Tracheophyta</taxon>
        <taxon>Spermatophyta</taxon>
        <taxon>Magnoliopsida</taxon>
        <taxon>eudicotyledons</taxon>
        <taxon>Gunneridae</taxon>
        <taxon>Pentapetalae</taxon>
        <taxon>rosids</taxon>
        <taxon>fabids</taxon>
        <taxon>Rosales</taxon>
        <taxon>Rosaceae</taxon>
        <taxon>Amygdaloideae</taxon>
        <taxon>Amygdaleae</taxon>
        <taxon>Prunus</taxon>
    </lineage>
</organism>
<proteinExistence type="predicted"/>
<dbReference type="EMBL" id="CM007654">
    <property type="protein sequence ID" value="ONI13383.1"/>
    <property type="molecule type" value="Genomic_DNA"/>
</dbReference>
<sequence length="174" mass="19122">MQLAEFQMGLAKLALGSGNLSSSQVFGAIRQAMQRAPHYPECHNLTGLVYEAQRRICRSFNKKKIKKNGGGSGGTVDSVVPWLSDTACSSLLPLWPMAHLEGTPIQRINHFLTFGAYDYFQRFVGLLQKTPCSLTRLPRSSACGSCTNASDKIGFMASRGGEAEEDDHFGLLWY</sequence>
<accession>A0A251PP98</accession>
<gene>
    <name evidence="1" type="ORF">PRUPE_4G218400</name>
</gene>
<dbReference type="STRING" id="3760.A0A251PP98"/>
<dbReference type="Proteomes" id="UP000006882">
    <property type="component" value="Chromosome G4"/>
</dbReference>
<dbReference type="AlphaFoldDB" id="A0A251PP98"/>
<evidence type="ECO:0000313" key="2">
    <source>
        <dbReference type="Proteomes" id="UP000006882"/>
    </source>
</evidence>
<dbReference type="Gramene" id="ONI13383">
    <property type="protein sequence ID" value="ONI13383"/>
    <property type="gene ID" value="PRUPE_4G218400"/>
</dbReference>
<reference evidence="1 2" key="1">
    <citation type="journal article" date="2013" name="Nat. Genet.">
        <title>The high-quality draft genome of peach (Prunus persica) identifies unique patterns of genetic diversity, domestication and genome evolution.</title>
        <authorList>
            <consortium name="International Peach Genome Initiative"/>
            <person name="Verde I."/>
            <person name="Abbott A.G."/>
            <person name="Scalabrin S."/>
            <person name="Jung S."/>
            <person name="Shu S."/>
            <person name="Marroni F."/>
            <person name="Zhebentyayeva T."/>
            <person name="Dettori M.T."/>
            <person name="Grimwood J."/>
            <person name="Cattonaro F."/>
            <person name="Zuccolo A."/>
            <person name="Rossini L."/>
            <person name="Jenkins J."/>
            <person name="Vendramin E."/>
            <person name="Meisel L.A."/>
            <person name="Decroocq V."/>
            <person name="Sosinski B."/>
            <person name="Prochnik S."/>
            <person name="Mitros T."/>
            <person name="Policriti A."/>
            <person name="Cipriani G."/>
            <person name="Dondini L."/>
            <person name="Ficklin S."/>
            <person name="Goodstein D.M."/>
            <person name="Xuan P."/>
            <person name="Del Fabbro C."/>
            <person name="Aramini V."/>
            <person name="Copetti D."/>
            <person name="Gonzalez S."/>
            <person name="Horner D.S."/>
            <person name="Falchi R."/>
            <person name="Lucas S."/>
            <person name="Mica E."/>
            <person name="Maldonado J."/>
            <person name="Lazzari B."/>
            <person name="Bielenberg D."/>
            <person name="Pirona R."/>
            <person name="Miculan M."/>
            <person name="Barakat A."/>
            <person name="Testolin R."/>
            <person name="Stella A."/>
            <person name="Tartarini S."/>
            <person name="Tonutti P."/>
            <person name="Arus P."/>
            <person name="Orellana A."/>
            <person name="Wells C."/>
            <person name="Main D."/>
            <person name="Vizzotto G."/>
            <person name="Silva H."/>
            <person name="Salamini F."/>
            <person name="Schmutz J."/>
            <person name="Morgante M."/>
            <person name="Rokhsar D.S."/>
        </authorList>
    </citation>
    <scope>NUCLEOTIDE SEQUENCE [LARGE SCALE GENOMIC DNA]</scope>
    <source>
        <strain evidence="2">cv. Nemared</strain>
    </source>
</reference>
<evidence type="ECO:0000313" key="1">
    <source>
        <dbReference type="EMBL" id="ONI13383.1"/>
    </source>
</evidence>